<feature type="region of interest" description="Disordered" evidence="1">
    <location>
        <begin position="335"/>
        <end position="390"/>
    </location>
</feature>
<name>A0AAD5YU28_9AGAR</name>
<reference evidence="2" key="1">
    <citation type="submission" date="2022-07" db="EMBL/GenBank/DDBJ databases">
        <title>Genome Sequence of Leucocoprinus birnbaumii.</title>
        <authorList>
            <person name="Buettner E."/>
        </authorList>
    </citation>
    <scope>NUCLEOTIDE SEQUENCE</scope>
    <source>
        <strain evidence="2">VT141</strain>
    </source>
</reference>
<accession>A0AAD5YU28</accession>
<protein>
    <submittedName>
        <fullName evidence="2">Uncharacterized protein</fullName>
    </submittedName>
</protein>
<evidence type="ECO:0000256" key="1">
    <source>
        <dbReference type="SAM" id="MobiDB-lite"/>
    </source>
</evidence>
<evidence type="ECO:0000313" key="3">
    <source>
        <dbReference type="Proteomes" id="UP001213000"/>
    </source>
</evidence>
<feature type="compositionally biased region" description="Basic and acidic residues" evidence="1">
    <location>
        <begin position="346"/>
        <end position="368"/>
    </location>
</feature>
<feature type="region of interest" description="Disordered" evidence="1">
    <location>
        <begin position="1"/>
        <end position="22"/>
    </location>
</feature>
<sequence>MLSITRDTNGKARFPLSTRSGKGPLRPIDARIIGELDTKYKAIDSNAESHTPSKENLIIMTPNADYLPYINLGTQHVTFREDGRWGAEDWAQWPQWCFQGQEHFAFVPRKPSAQDLHDHPLRRLWWNMEKQHFEASKPDIGLLRPSIAQELYEIRSSLMKEVDCCRCHDGAIFQKLHAAANAMRFCTSTLLYTPQSFVNTMLTVTAAQRFCLTTRALLDKIMRWDNLRLSDDIRAVDNSIMGCITDRPSFVEEMYAKGVPVWYICSVDYLPEDIVILGQQYPVKPSEMGIVIKPWKGAPAFYRGPHARDIHSPIENWRPGNLDIRLVDKTTEDTAAGCSSLIGPDRGGRNQKRPEKRGSPYSKPEHSSRPNPPINDALFKIPTSPYSSQPPPAWSTALATVKRDKPRVVNHANTEVFRGYAFPPPHVFCTPNESNSKDAVLAWLAIRGEWMGKLTHDRDLVLPTPQQWRMKLREIALKLELTRSPAPPSTTPQTSSADSIPRKKIRSKLAKEAAEEIFAIPIPSKEGLDCIVWYDRAVWNRTSGLELPLLHRQLVAWDCQEHNFRIELTERNAKFNALWPNNFVLLRDIPVRPIGLSAPNWLDRREFVEMFREILSAWPGQASQHLKSILPYRIDEWSGGKRWDEKLLKEVEETAAKCYCQAFFDYFGRAPSVPHVLPTA</sequence>
<dbReference type="AlphaFoldDB" id="A0AAD5YU28"/>
<comment type="caution">
    <text evidence="2">The sequence shown here is derived from an EMBL/GenBank/DDBJ whole genome shotgun (WGS) entry which is preliminary data.</text>
</comment>
<feature type="region of interest" description="Disordered" evidence="1">
    <location>
        <begin position="482"/>
        <end position="502"/>
    </location>
</feature>
<dbReference type="EMBL" id="JANIEX010000647">
    <property type="protein sequence ID" value="KAJ3564612.1"/>
    <property type="molecule type" value="Genomic_DNA"/>
</dbReference>
<dbReference type="Proteomes" id="UP001213000">
    <property type="component" value="Unassembled WGS sequence"/>
</dbReference>
<organism evidence="2 3">
    <name type="scientific">Leucocoprinus birnbaumii</name>
    <dbReference type="NCBI Taxonomy" id="56174"/>
    <lineage>
        <taxon>Eukaryota</taxon>
        <taxon>Fungi</taxon>
        <taxon>Dikarya</taxon>
        <taxon>Basidiomycota</taxon>
        <taxon>Agaricomycotina</taxon>
        <taxon>Agaricomycetes</taxon>
        <taxon>Agaricomycetidae</taxon>
        <taxon>Agaricales</taxon>
        <taxon>Agaricineae</taxon>
        <taxon>Agaricaceae</taxon>
        <taxon>Leucocoprinus</taxon>
    </lineage>
</organism>
<gene>
    <name evidence="2" type="ORF">NP233_g8187</name>
</gene>
<proteinExistence type="predicted"/>
<evidence type="ECO:0000313" key="2">
    <source>
        <dbReference type="EMBL" id="KAJ3564612.1"/>
    </source>
</evidence>
<keyword evidence="3" id="KW-1185">Reference proteome</keyword>